<evidence type="ECO:0000256" key="2">
    <source>
        <dbReference type="ARBA" id="ARBA00005581"/>
    </source>
</evidence>
<dbReference type="Pfam" id="PF05938">
    <property type="entry name" value="Self-incomp_S1"/>
    <property type="match status" value="1"/>
</dbReference>
<dbReference type="InterPro" id="IPR010264">
    <property type="entry name" value="Self-incomp_S1"/>
</dbReference>
<evidence type="ECO:0000313" key="7">
    <source>
        <dbReference type="EMBL" id="WVZ06072.1"/>
    </source>
</evidence>
<comment type="similarity">
    <text evidence="2">Belongs to the plant self-incompatibility (S1) protein family.</text>
</comment>
<name>A0AAQ3NAE1_VIGMU</name>
<keyword evidence="5 6" id="KW-0732">Signal</keyword>
<organism evidence="7 8">
    <name type="scientific">Vigna mungo</name>
    <name type="common">Black gram</name>
    <name type="synonym">Phaseolus mungo</name>
    <dbReference type="NCBI Taxonomy" id="3915"/>
    <lineage>
        <taxon>Eukaryota</taxon>
        <taxon>Viridiplantae</taxon>
        <taxon>Streptophyta</taxon>
        <taxon>Embryophyta</taxon>
        <taxon>Tracheophyta</taxon>
        <taxon>Spermatophyta</taxon>
        <taxon>Magnoliopsida</taxon>
        <taxon>eudicotyledons</taxon>
        <taxon>Gunneridae</taxon>
        <taxon>Pentapetalae</taxon>
        <taxon>rosids</taxon>
        <taxon>fabids</taxon>
        <taxon>Fabales</taxon>
        <taxon>Fabaceae</taxon>
        <taxon>Papilionoideae</taxon>
        <taxon>50 kb inversion clade</taxon>
        <taxon>NPAAA clade</taxon>
        <taxon>indigoferoid/millettioid clade</taxon>
        <taxon>Phaseoleae</taxon>
        <taxon>Vigna</taxon>
    </lineage>
</organism>
<sequence>MCSSGRSVAVVWVVMLVLSMVKNGMGEEVVVRATNSLEGNSFEKNVDLEIECNVDRGPPITVKHGAYHQWKYSFDKEFECFFRWLGVSSGFHSFDMFVKSRDEGSNPCSWFIKQDGPCRFEEKKLTAKVNTKEELGERICSPRSSSSADLQ</sequence>
<evidence type="ECO:0000256" key="4">
    <source>
        <dbReference type="ARBA" id="ARBA00022525"/>
    </source>
</evidence>
<dbReference type="Proteomes" id="UP001374535">
    <property type="component" value="Chromosome 6"/>
</dbReference>
<feature type="chain" id="PRO_5043024988" description="S-protein homolog" evidence="6">
    <location>
        <begin position="27"/>
        <end position="151"/>
    </location>
</feature>
<gene>
    <name evidence="7" type="ORF">V8G54_019418</name>
</gene>
<reference evidence="7 8" key="1">
    <citation type="journal article" date="2023" name="Life. Sci Alliance">
        <title>Evolutionary insights into 3D genome organization and epigenetic landscape of Vigna mungo.</title>
        <authorList>
            <person name="Junaid A."/>
            <person name="Singh B."/>
            <person name="Bhatia S."/>
        </authorList>
    </citation>
    <scope>NUCLEOTIDE SEQUENCE [LARGE SCALE GENOMIC DNA]</scope>
    <source>
        <strain evidence="7">Urdbean</strain>
    </source>
</reference>
<evidence type="ECO:0000256" key="6">
    <source>
        <dbReference type="SAM" id="SignalP"/>
    </source>
</evidence>
<proteinExistence type="inferred from homology"/>
<keyword evidence="3" id="KW-0713">Self-incompatibility</keyword>
<dbReference type="EMBL" id="CP144695">
    <property type="protein sequence ID" value="WVZ06072.1"/>
    <property type="molecule type" value="Genomic_DNA"/>
</dbReference>
<accession>A0AAQ3NAE1</accession>
<keyword evidence="4" id="KW-0964">Secreted</keyword>
<dbReference type="AlphaFoldDB" id="A0AAQ3NAE1"/>
<evidence type="ECO:0000256" key="1">
    <source>
        <dbReference type="ARBA" id="ARBA00004613"/>
    </source>
</evidence>
<keyword evidence="8" id="KW-1185">Reference proteome</keyword>
<dbReference type="GO" id="GO:0060320">
    <property type="term" value="P:rejection of self pollen"/>
    <property type="evidence" value="ECO:0007669"/>
    <property type="project" value="UniProtKB-KW"/>
</dbReference>
<comment type="subcellular location">
    <subcellularLocation>
        <location evidence="1">Secreted</location>
    </subcellularLocation>
</comment>
<feature type="signal peptide" evidence="6">
    <location>
        <begin position="1"/>
        <end position="26"/>
    </location>
</feature>
<evidence type="ECO:0008006" key="9">
    <source>
        <dbReference type="Google" id="ProtNLM"/>
    </source>
</evidence>
<protein>
    <recommendedName>
        <fullName evidence="9">S-protein homolog</fullName>
    </recommendedName>
</protein>
<dbReference type="GO" id="GO:0005576">
    <property type="term" value="C:extracellular region"/>
    <property type="evidence" value="ECO:0007669"/>
    <property type="project" value="UniProtKB-SubCell"/>
</dbReference>
<evidence type="ECO:0000313" key="8">
    <source>
        <dbReference type="Proteomes" id="UP001374535"/>
    </source>
</evidence>
<evidence type="ECO:0000256" key="3">
    <source>
        <dbReference type="ARBA" id="ARBA00022471"/>
    </source>
</evidence>
<evidence type="ECO:0000256" key="5">
    <source>
        <dbReference type="ARBA" id="ARBA00022729"/>
    </source>
</evidence>